<keyword evidence="2" id="KW-1185">Reference proteome</keyword>
<dbReference type="EMBL" id="CP002455">
    <property type="protein sequence ID" value="ADX67327.1"/>
    <property type="molecule type" value="Genomic_DNA"/>
</dbReference>
<dbReference type="eggNOG" id="COG1216">
    <property type="taxonomic scope" value="Bacteria"/>
</dbReference>
<protein>
    <recommendedName>
        <fullName evidence="3">Glycosyl transferase family 2</fullName>
    </recommendedName>
</protein>
<dbReference type="Proteomes" id="UP000008641">
    <property type="component" value="Chromosome"/>
</dbReference>
<dbReference type="RefSeq" id="WP_013597719.1">
    <property type="nucleotide sequence ID" value="NC_015144.1"/>
</dbReference>
<dbReference type="OrthoDB" id="1309140at2"/>
<dbReference type="Gene3D" id="3.90.550.10">
    <property type="entry name" value="Spore Coat Polysaccharide Biosynthesis Protein SpsA, Chain A"/>
    <property type="match status" value="1"/>
</dbReference>
<dbReference type="InterPro" id="IPR029044">
    <property type="entry name" value="Nucleotide-diphossugar_trans"/>
</dbReference>
<evidence type="ECO:0000313" key="2">
    <source>
        <dbReference type="Proteomes" id="UP000008641"/>
    </source>
</evidence>
<evidence type="ECO:0000313" key="1">
    <source>
        <dbReference type="EMBL" id="ADX67327.1"/>
    </source>
</evidence>
<sequence>MEVLIKSFNRPHYLDRCLQSIEKYVSGYDSITVLDDGTPAKYLDRIRQKYPRIEIRLSKQYRQKSESIENHRFDTDKLNGFTIPTDLWVDAVQRTQSYVLVTEDDVWFTQKVDLSVLVTEMQKEKIGLVKLGWLGNERDDENLAISPLSENLDRTIPKKLFTAPEFLMDIYMFNRFKFFSLLFRLGLVDNDTKRKYWALNSILMGLYHKDYWLYIWKDSVNQLNEKIQLRNAAVYYHLHKKNKNLLCRTKTEVMQTTFRSTASGVYHDYGIDLDINRVNFILNEAWLNNELDAMENFPKDFSDHQIQQLLEKESHPDAQFAQWKKWTEHFKQQYRNLGANVNT</sequence>
<dbReference type="KEGG" id="wvi:Weevi_0608"/>
<dbReference type="HOGENOM" id="CLU_818005_0_0_10"/>
<reference evidence="1 2" key="1">
    <citation type="journal article" date="2011" name="Stand. Genomic Sci.">
        <title>Complete genome sequence of Weeksella virosa type strain (9751).</title>
        <authorList>
            <person name="Lang E."/>
            <person name="Teshima H."/>
            <person name="Lucas S."/>
            <person name="Lapidus A."/>
            <person name="Hammon N."/>
            <person name="Deshpande S."/>
            <person name="Nolan M."/>
            <person name="Cheng J.F."/>
            <person name="Pitluck S."/>
            <person name="Liolios K."/>
            <person name="Pagani I."/>
            <person name="Mikhailova N."/>
            <person name="Ivanova N."/>
            <person name="Mavromatis K."/>
            <person name="Pati A."/>
            <person name="Tapia R."/>
            <person name="Han C."/>
            <person name="Goodwin L."/>
            <person name="Chen A."/>
            <person name="Palaniappan K."/>
            <person name="Land M."/>
            <person name="Hauser L."/>
            <person name="Chang Y.J."/>
            <person name="Jeffries C.D."/>
            <person name="Brambilla E.M."/>
            <person name="Kopitz M."/>
            <person name="Rohde M."/>
            <person name="Goker M."/>
            <person name="Tindall B.J."/>
            <person name="Detter J.C."/>
            <person name="Woyke T."/>
            <person name="Bristow J."/>
            <person name="Eisen J.A."/>
            <person name="Markowitz V."/>
            <person name="Hugenholtz P."/>
            <person name="Klenk H.P."/>
            <person name="Kyrpides N.C."/>
        </authorList>
    </citation>
    <scope>NUCLEOTIDE SEQUENCE [LARGE SCALE GENOMIC DNA]</scope>
    <source>
        <strain evidence="2">ATCC 43766 / DSM 16922 / JCM 21250 / NBRC 16016 / NCTC 11634 / CL345/78</strain>
    </source>
</reference>
<name>F0NZR8_WEEVC</name>
<reference evidence="2" key="2">
    <citation type="journal article" date="2011" name="Stand. Genomic Sci.">
        <title>Complete genome sequence of Weeksella virosa type strain (9751T).</title>
        <authorList>
            <person name="Lang E."/>
            <person name="Teshima H."/>
            <person name="Lucas S."/>
            <person name="Lapidus A."/>
            <person name="Hammon N."/>
            <person name="Deshpande S."/>
            <person name="Nolan M."/>
            <person name="Cheng J."/>
            <person name="Pitluck S."/>
            <person name="Liolios K."/>
            <person name="Pagani I."/>
            <person name="Mikhailova N."/>
            <person name="Ivanova N."/>
            <person name="Mavromatis K."/>
            <person name="Pati A."/>
            <person name="Tapia R."/>
            <person name="Han C."/>
            <person name="Goodwin L."/>
            <person name="Chen A."/>
            <person name="Palaniappan K."/>
            <person name="Land M."/>
            <person name="Hauser L."/>
            <person name="Chang Y."/>
            <person name="Jeffries C."/>
            <person name="Brambilla E."/>
            <person name="Kopitz M."/>
            <person name="Rohde M."/>
            <person name="Goker M."/>
            <person name="Tindall B."/>
            <person name="Detter J."/>
            <person name="Woyke T."/>
            <person name="Bristow J."/>
            <person name="Eisen J."/>
            <person name="Markowitz V."/>
            <person name="Hugenholtz P."/>
            <person name="Klenk H."/>
            <person name="Kyrpides N."/>
        </authorList>
    </citation>
    <scope>NUCLEOTIDE SEQUENCE [LARGE SCALE GENOMIC DNA]</scope>
    <source>
        <strain evidence="2">ATCC 43766 / DSM 16922 / JCM 21250 / NBRC 16016 / NCTC 11634 / CL345/78</strain>
    </source>
</reference>
<evidence type="ECO:0008006" key="3">
    <source>
        <dbReference type="Google" id="ProtNLM"/>
    </source>
</evidence>
<proteinExistence type="predicted"/>
<dbReference type="STRING" id="865938.Weevi_0608"/>
<gene>
    <name evidence="1" type="ordered locus">Weevi_0608</name>
</gene>
<dbReference type="AlphaFoldDB" id="F0NZR8"/>
<dbReference type="SUPFAM" id="SSF53448">
    <property type="entry name" value="Nucleotide-diphospho-sugar transferases"/>
    <property type="match status" value="1"/>
</dbReference>
<organism evidence="1 2">
    <name type="scientific">Weeksella virosa (strain ATCC 43766 / DSM 16922 / JCM 21250 / CCUG 30538 / CDC 9751 / IAM 14551 / NBRC 16016 / NCTC 11634 / CL345/78)</name>
    <dbReference type="NCBI Taxonomy" id="865938"/>
    <lineage>
        <taxon>Bacteria</taxon>
        <taxon>Pseudomonadati</taxon>
        <taxon>Bacteroidota</taxon>
        <taxon>Flavobacteriia</taxon>
        <taxon>Flavobacteriales</taxon>
        <taxon>Weeksellaceae</taxon>
        <taxon>Weeksella</taxon>
    </lineage>
</organism>
<accession>F0NZR8</accession>